<dbReference type="GO" id="GO:0009294">
    <property type="term" value="P:DNA-mediated transformation"/>
    <property type="evidence" value="ECO:0007669"/>
    <property type="project" value="InterPro"/>
</dbReference>
<reference evidence="5" key="1">
    <citation type="submission" date="2020-10" db="EMBL/GenBank/DDBJ databases">
        <authorList>
            <person name="Gilroy R."/>
        </authorList>
    </citation>
    <scope>NUCLEOTIDE SEQUENCE</scope>
    <source>
        <strain evidence="5">ChiHecec3B27-6122</strain>
    </source>
</reference>
<dbReference type="PANTHER" id="PTHR43022:SF1">
    <property type="entry name" value="PROTEIN SMF"/>
    <property type="match status" value="1"/>
</dbReference>
<evidence type="ECO:0000256" key="1">
    <source>
        <dbReference type="ARBA" id="ARBA00006525"/>
    </source>
</evidence>
<sequence>MSELKYWLWLSSLVWLRPRTKLLLLQELGGAREVFFETEEKYRSLGILTERELGQLRQKSLEPAKRIARECEEKDIGILTLRDAAYPRRLAGIYDPPVVLYVRGRLPSVDEHAAVAVVGTRRATPYGMKMAARLGYEITRCGGLVVSGLTAGIDSAAARGALMAAGRCIGVLGTPIDDESWGGELAKDVALTGALVSEYPPGAERHHSFFRARNRISSGLSVAALVVEAPQRSGALLFAEEASSQGKEIFAVPGNADSEASAGSNRMIMDGAIPVMNGWDVLCGFEHMYPELSNPGERRRSMPPEREAETLRQEKSAADAETAQEKDVDKADSVDYIDLSKLTEGMEGARKAVAMAIDRPSVHIDEIVESTSLPVQTVLRELTMLQLEGIVGKTGDKTFTLINTQK</sequence>
<dbReference type="AlphaFoldDB" id="A0A9D1K8R7"/>
<dbReference type="Pfam" id="PF02481">
    <property type="entry name" value="DNA_processg_A"/>
    <property type="match status" value="1"/>
</dbReference>
<reference evidence="5" key="2">
    <citation type="journal article" date="2021" name="PeerJ">
        <title>Extensive microbial diversity within the chicken gut microbiome revealed by metagenomics and culture.</title>
        <authorList>
            <person name="Gilroy R."/>
            <person name="Ravi A."/>
            <person name="Getino M."/>
            <person name="Pursley I."/>
            <person name="Horton D.L."/>
            <person name="Alikhan N.F."/>
            <person name="Baker D."/>
            <person name="Gharbi K."/>
            <person name="Hall N."/>
            <person name="Watson M."/>
            <person name="Adriaenssens E.M."/>
            <person name="Foster-Nyarko E."/>
            <person name="Jarju S."/>
            <person name="Secka A."/>
            <person name="Antonio M."/>
            <person name="Oren A."/>
            <person name="Chaudhuri R.R."/>
            <person name="La Ragione R."/>
            <person name="Hildebrand F."/>
            <person name="Pallen M.J."/>
        </authorList>
    </citation>
    <scope>NUCLEOTIDE SEQUENCE</scope>
    <source>
        <strain evidence="5">ChiHecec3B27-6122</strain>
    </source>
</reference>
<name>A0A9D1K8R7_9FIRM</name>
<protein>
    <submittedName>
        <fullName evidence="5">DNA-processing protein DprA</fullName>
    </submittedName>
</protein>
<dbReference type="InterPro" id="IPR057666">
    <property type="entry name" value="DrpA_SLOG"/>
</dbReference>
<dbReference type="Pfam" id="PF17782">
    <property type="entry name" value="WHD_DprA"/>
    <property type="match status" value="1"/>
</dbReference>
<dbReference type="SUPFAM" id="SSF102405">
    <property type="entry name" value="MCP/YpsA-like"/>
    <property type="match status" value="1"/>
</dbReference>
<evidence type="ECO:0000313" key="6">
    <source>
        <dbReference type="Proteomes" id="UP000886876"/>
    </source>
</evidence>
<dbReference type="Gene3D" id="1.10.10.10">
    <property type="entry name" value="Winged helix-like DNA-binding domain superfamily/Winged helix DNA-binding domain"/>
    <property type="match status" value="1"/>
</dbReference>
<dbReference type="InterPro" id="IPR036388">
    <property type="entry name" value="WH-like_DNA-bd_sf"/>
</dbReference>
<dbReference type="Proteomes" id="UP000886876">
    <property type="component" value="Unassembled WGS sequence"/>
</dbReference>
<feature type="region of interest" description="Disordered" evidence="2">
    <location>
        <begin position="292"/>
        <end position="329"/>
    </location>
</feature>
<comment type="caution">
    <text evidence="5">The sequence shown here is derived from an EMBL/GenBank/DDBJ whole genome shotgun (WGS) entry which is preliminary data.</text>
</comment>
<dbReference type="InterPro" id="IPR041614">
    <property type="entry name" value="DprA_WH"/>
</dbReference>
<proteinExistence type="inferred from homology"/>
<organism evidence="5 6">
    <name type="scientific">Candidatus Scatomorpha pullistercoris</name>
    <dbReference type="NCBI Taxonomy" id="2840929"/>
    <lineage>
        <taxon>Bacteria</taxon>
        <taxon>Bacillati</taxon>
        <taxon>Bacillota</taxon>
        <taxon>Clostridia</taxon>
        <taxon>Eubacteriales</taxon>
        <taxon>Candidatus Scatomorpha</taxon>
    </lineage>
</organism>
<evidence type="ECO:0000256" key="2">
    <source>
        <dbReference type="SAM" id="MobiDB-lite"/>
    </source>
</evidence>
<dbReference type="InterPro" id="IPR003488">
    <property type="entry name" value="DprA"/>
</dbReference>
<accession>A0A9D1K8R7</accession>
<evidence type="ECO:0000259" key="3">
    <source>
        <dbReference type="Pfam" id="PF02481"/>
    </source>
</evidence>
<dbReference type="EMBL" id="DVJS01000168">
    <property type="protein sequence ID" value="HIS97644.1"/>
    <property type="molecule type" value="Genomic_DNA"/>
</dbReference>
<gene>
    <name evidence="5" type="ORF">IAD42_06690</name>
</gene>
<comment type="similarity">
    <text evidence="1">Belongs to the DprA/Smf family.</text>
</comment>
<feature type="domain" description="Smf/DprA SLOG" evidence="3">
    <location>
        <begin position="78"/>
        <end position="282"/>
    </location>
</feature>
<feature type="compositionally biased region" description="Basic and acidic residues" evidence="2">
    <location>
        <begin position="296"/>
        <end position="329"/>
    </location>
</feature>
<evidence type="ECO:0000313" key="5">
    <source>
        <dbReference type="EMBL" id="HIS97644.1"/>
    </source>
</evidence>
<dbReference type="PANTHER" id="PTHR43022">
    <property type="entry name" value="PROTEIN SMF"/>
    <property type="match status" value="1"/>
</dbReference>
<feature type="domain" description="DprA winged helix" evidence="4">
    <location>
        <begin position="348"/>
        <end position="391"/>
    </location>
</feature>
<evidence type="ECO:0000259" key="4">
    <source>
        <dbReference type="Pfam" id="PF17782"/>
    </source>
</evidence>
<dbReference type="Gene3D" id="3.40.50.450">
    <property type="match status" value="1"/>
</dbReference>